<evidence type="ECO:0000259" key="2">
    <source>
        <dbReference type="Pfam" id="PF00582"/>
    </source>
</evidence>
<dbReference type="RefSeq" id="WP_195900796.1">
    <property type="nucleotide sequence ID" value="NZ_JADOGI010000182.1"/>
</dbReference>
<sequence>MIIVGVDGSQTGLDATGWAAAEAAVRNVPLTVAHACPKWLCEESGDRYAEVGRWMREQAHTVLTEAEDRARREQPGISVESALLPGDPRTALIRVSERAELLVVGCRGIGGVRGLLVGSVAYGVAAHAATTVVLVPEPPTAPRDEVVVGADGSPGGARALGFAFREAELRGLRLRAVHAWAWPHPGGFEPADPQSERYEQRRLMDWLTVHRERHPDVEMVAEVVHGHPVEVLREAAVGAALLVVGSRGRGQVAGMILGSVSQAMLHHAPCPLAVVRPAADVTR</sequence>
<reference evidence="3" key="1">
    <citation type="submission" date="2020-11" db="EMBL/GenBank/DDBJ databases">
        <title>Whole-genome analyses of Nonomuraea sp. K274.</title>
        <authorList>
            <person name="Veyisoglu A."/>
        </authorList>
    </citation>
    <scope>NUCLEOTIDE SEQUENCE</scope>
    <source>
        <strain evidence="3">K274</strain>
    </source>
</reference>
<feature type="domain" description="UspA" evidence="2">
    <location>
        <begin position="2"/>
        <end position="136"/>
    </location>
</feature>
<comment type="similarity">
    <text evidence="1">Belongs to the universal stress protein A family.</text>
</comment>
<evidence type="ECO:0000256" key="1">
    <source>
        <dbReference type="ARBA" id="ARBA00008791"/>
    </source>
</evidence>
<name>A0A931F3R3_9ACTN</name>
<dbReference type="SUPFAM" id="SSF52402">
    <property type="entry name" value="Adenine nucleotide alpha hydrolases-like"/>
    <property type="match status" value="2"/>
</dbReference>
<accession>A0A931F3R3</accession>
<organism evidence="3 4">
    <name type="scientific">Nonomuraea cypriaca</name>
    <dbReference type="NCBI Taxonomy" id="1187855"/>
    <lineage>
        <taxon>Bacteria</taxon>
        <taxon>Bacillati</taxon>
        <taxon>Actinomycetota</taxon>
        <taxon>Actinomycetes</taxon>
        <taxon>Streptosporangiales</taxon>
        <taxon>Streptosporangiaceae</taxon>
        <taxon>Nonomuraea</taxon>
    </lineage>
</organism>
<evidence type="ECO:0000313" key="4">
    <source>
        <dbReference type="Proteomes" id="UP000605361"/>
    </source>
</evidence>
<dbReference type="PRINTS" id="PR01438">
    <property type="entry name" value="UNVRSLSTRESS"/>
</dbReference>
<dbReference type="Gene3D" id="3.40.50.620">
    <property type="entry name" value="HUPs"/>
    <property type="match status" value="2"/>
</dbReference>
<dbReference type="Proteomes" id="UP000605361">
    <property type="component" value="Unassembled WGS sequence"/>
</dbReference>
<gene>
    <name evidence="3" type="ORF">ITP53_40655</name>
</gene>
<dbReference type="PANTHER" id="PTHR46553:SF3">
    <property type="entry name" value="ADENINE NUCLEOTIDE ALPHA HYDROLASES-LIKE SUPERFAMILY PROTEIN"/>
    <property type="match status" value="1"/>
</dbReference>
<dbReference type="PANTHER" id="PTHR46553">
    <property type="entry name" value="ADENINE NUCLEOTIDE ALPHA HYDROLASES-LIKE SUPERFAMILY PROTEIN"/>
    <property type="match status" value="1"/>
</dbReference>
<keyword evidence="4" id="KW-1185">Reference proteome</keyword>
<evidence type="ECO:0000313" key="3">
    <source>
        <dbReference type="EMBL" id="MBF8191887.1"/>
    </source>
</evidence>
<dbReference type="InterPro" id="IPR006016">
    <property type="entry name" value="UspA"/>
</dbReference>
<feature type="domain" description="UspA" evidence="2">
    <location>
        <begin position="145"/>
        <end position="276"/>
    </location>
</feature>
<comment type="caution">
    <text evidence="3">The sequence shown here is derived from an EMBL/GenBank/DDBJ whole genome shotgun (WGS) entry which is preliminary data.</text>
</comment>
<dbReference type="AlphaFoldDB" id="A0A931F3R3"/>
<protein>
    <submittedName>
        <fullName evidence="3">Universal stress protein</fullName>
    </submittedName>
</protein>
<dbReference type="Pfam" id="PF00582">
    <property type="entry name" value="Usp"/>
    <property type="match status" value="2"/>
</dbReference>
<proteinExistence type="inferred from homology"/>
<dbReference type="InterPro" id="IPR006015">
    <property type="entry name" value="Universal_stress_UspA"/>
</dbReference>
<dbReference type="EMBL" id="JADOGI010000182">
    <property type="protein sequence ID" value="MBF8191887.1"/>
    <property type="molecule type" value="Genomic_DNA"/>
</dbReference>
<dbReference type="InterPro" id="IPR014729">
    <property type="entry name" value="Rossmann-like_a/b/a_fold"/>
</dbReference>